<dbReference type="RefSeq" id="WP_379777505.1">
    <property type="nucleotide sequence ID" value="NZ_JBHSMZ010000026.1"/>
</dbReference>
<keyword evidence="2" id="KW-1185">Reference proteome</keyword>
<accession>A0ABW0S5A1</accession>
<sequence length="475" mass="50574">MKRRLLTCAALLALLGMGAMLAGALYLQSRGIAPRTLAPYIETRSSGHNALITGAGQRVGAALQSLDRGEALPADAPPLGVGAQPIAVTRDGARMPKLVTSSEEARRAIAAAMPGDAIVFMPGTYRIRGDVIANRRGEADAPIVVRADRPGTVTIEFDAGEGFRVLAPYWRFENLSIHGVCAHQEFCEHAFHVAGGAHHFAALNNTILDFNAHFKINGEGALFPDAGLIEGNTLSNTAPRQTDKPVTPIDLVAASGWIVRGNLIADFVKAGGDHISYGAFAKGAGAGTLFERNVVLCEQRLRRQPGQRVGLSFGGGGTGKPYCRDRRCITEQDGGIMRANLVASCSDVGIYVNAGANSKLVDNTLIDTAGIDVRFPESSAEVEGNLVDGAIRSRNGGRLHEGDNLQTPIALLYAGYHPLRALFAAPASFDLSWRETPREHLTAAFPAPDLCGTPRKEKRRYGAFEDFAACIARSR</sequence>
<dbReference type="InterPro" id="IPR011050">
    <property type="entry name" value="Pectin_lyase_fold/virulence"/>
</dbReference>
<evidence type="ECO:0000313" key="2">
    <source>
        <dbReference type="Proteomes" id="UP001596086"/>
    </source>
</evidence>
<dbReference type="Proteomes" id="UP001596086">
    <property type="component" value="Unassembled WGS sequence"/>
</dbReference>
<comment type="caution">
    <text evidence="1">The sequence shown here is derived from an EMBL/GenBank/DDBJ whole genome shotgun (WGS) entry which is preliminary data.</text>
</comment>
<dbReference type="SUPFAM" id="SSF51126">
    <property type="entry name" value="Pectin lyase-like"/>
    <property type="match status" value="1"/>
</dbReference>
<dbReference type="Pfam" id="PF14592">
    <property type="entry name" value="Chondroitinas_B"/>
    <property type="match status" value="1"/>
</dbReference>
<gene>
    <name evidence="1" type="ORF">ACFPO9_27300</name>
</gene>
<dbReference type="Gene3D" id="2.160.20.10">
    <property type="entry name" value="Single-stranded right-handed beta-helix, Pectin lyase-like"/>
    <property type="match status" value="1"/>
</dbReference>
<reference evidence="2" key="1">
    <citation type="journal article" date="2019" name="Int. J. Syst. Evol. Microbiol.">
        <title>The Global Catalogue of Microorganisms (GCM) 10K type strain sequencing project: providing services to taxonomists for standard genome sequencing and annotation.</title>
        <authorList>
            <consortium name="The Broad Institute Genomics Platform"/>
            <consortium name="The Broad Institute Genome Sequencing Center for Infectious Disease"/>
            <person name="Wu L."/>
            <person name="Ma J."/>
        </authorList>
    </citation>
    <scope>NUCLEOTIDE SEQUENCE [LARGE SCALE GENOMIC DNA]</scope>
    <source>
        <strain evidence="2">CGMCC 4.5798</strain>
    </source>
</reference>
<dbReference type="InterPro" id="IPR012334">
    <property type="entry name" value="Pectin_lyas_fold"/>
</dbReference>
<organism evidence="1 2">
    <name type="scientific">Massilia aerilata</name>
    <dbReference type="NCBI Taxonomy" id="453817"/>
    <lineage>
        <taxon>Bacteria</taxon>
        <taxon>Pseudomonadati</taxon>
        <taxon>Pseudomonadota</taxon>
        <taxon>Betaproteobacteria</taxon>
        <taxon>Burkholderiales</taxon>
        <taxon>Oxalobacteraceae</taxon>
        <taxon>Telluria group</taxon>
        <taxon>Massilia</taxon>
    </lineage>
</organism>
<name>A0ABW0S5A1_9BURK</name>
<dbReference type="EMBL" id="JBHSMZ010000026">
    <property type="protein sequence ID" value="MFC5552239.1"/>
    <property type="molecule type" value="Genomic_DNA"/>
</dbReference>
<proteinExistence type="predicted"/>
<evidence type="ECO:0000313" key="1">
    <source>
        <dbReference type="EMBL" id="MFC5552239.1"/>
    </source>
</evidence>
<protein>
    <submittedName>
        <fullName evidence="1">Chondroitinase-B domain-containing protein</fullName>
    </submittedName>
</protein>
<dbReference type="InterPro" id="IPR039513">
    <property type="entry name" value="PL-6"/>
</dbReference>